<dbReference type="Proteomes" id="UP001152484">
    <property type="component" value="Unassembled WGS sequence"/>
</dbReference>
<name>A0A9P1DYS4_CUSEU</name>
<protein>
    <submittedName>
        <fullName evidence="1">Uncharacterized protein</fullName>
    </submittedName>
</protein>
<organism evidence="1 2">
    <name type="scientific">Cuscuta europaea</name>
    <name type="common">European dodder</name>
    <dbReference type="NCBI Taxonomy" id="41803"/>
    <lineage>
        <taxon>Eukaryota</taxon>
        <taxon>Viridiplantae</taxon>
        <taxon>Streptophyta</taxon>
        <taxon>Embryophyta</taxon>
        <taxon>Tracheophyta</taxon>
        <taxon>Spermatophyta</taxon>
        <taxon>Magnoliopsida</taxon>
        <taxon>eudicotyledons</taxon>
        <taxon>Gunneridae</taxon>
        <taxon>Pentapetalae</taxon>
        <taxon>asterids</taxon>
        <taxon>lamiids</taxon>
        <taxon>Solanales</taxon>
        <taxon>Convolvulaceae</taxon>
        <taxon>Cuscuteae</taxon>
        <taxon>Cuscuta</taxon>
        <taxon>Cuscuta subgen. Cuscuta</taxon>
    </lineage>
</organism>
<dbReference type="EMBL" id="CAMAPE010000005">
    <property type="protein sequence ID" value="CAH9066787.1"/>
    <property type="molecule type" value="Genomic_DNA"/>
</dbReference>
<reference evidence="1" key="1">
    <citation type="submission" date="2022-07" db="EMBL/GenBank/DDBJ databases">
        <authorList>
            <person name="Macas J."/>
            <person name="Novak P."/>
            <person name="Neumann P."/>
        </authorList>
    </citation>
    <scope>NUCLEOTIDE SEQUENCE</scope>
</reference>
<keyword evidence="2" id="KW-1185">Reference proteome</keyword>
<gene>
    <name evidence="1" type="ORF">CEURO_LOCUS2431</name>
</gene>
<sequence>MSNHPLVLVSEFVISLLSGLFYGSREPVGTWVPFTIFFNYQQLWIVILLEPAASALAFTSGHGGSHLNDEQAAGVLAFYCSSPVVFFQKQFSLLFFVESVAFIK</sequence>
<evidence type="ECO:0000313" key="1">
    <source>
        <dbReference type="EMBL" id="CAH9066787.1"/>
    </source>
</evidence>
<dbReference type="AlphaFoldDB" id="A0A9P1DYS4"/>
<comment type="caution">
    <text evidence="1">The sequence shown here is derived from an EMBL/GenBank/DDBJ whole genome shotgun (WGS) entry which is preliminary data.</text>
</comment>
<evidence type="ECO:0000313" key="2">
    <source>
        <dbReference type="Proteomes" id="UP001152484"/>
    </source>
</evidence>
<proteinExistence type="predicted"/>
<accession>A0A9P1DYS4</accession>